<keyword evidence="1" id="KW-0732">Signal</keyword>
<feature type="signal peptide" evidence="1">
    <location>
        <begin position="1"/>
        <end position="16"/>
    </location>
</feature>
<accession>A0AAN6ET06</accession>
<evidence type="ECO:0000256" key="1">
    <source>
        <dbReference type="SAM" id="SignalP"/>
    </source>
</evidence>
<comment type="caution">
    <text evidence="2">The sequence shown here is derived from an EMBL/GenBank/DDBJ whole genome shotgun (WGS) entry which is preliminary data.</text>
</comment>
<gene>
    <name evidence="2" type="ORF">HRR80_006548</name>
</gene>
<name>A0AAN6ET06_EXODE</name>
<dbReference type="EMBL" id="JAJGCB010000014">
    <property type="protein sequence ID" value="KAJ8989307.1"/>
    <property type="molecule type" value="Genomic_DNA"/>
</dbReference>
<evidence type="ECO:0000313" key="2">
    <source>
        <dbReference type="EMBL" id="KAJ8989307.1"/>
    </source>
</evidence>
<dbReference type="AlphaFoldDB" id="A0AAN6ET06"/>
<organism evidence="2 3">
    <name type="scientific">Exophiala dermatitidis</name>
    <name type="common">Black yeast-like fungus</name>
    <name type="synonym">Wangiella dermatitidis</name>
    <dbReference type="NCBI Taxonomy" id="5970"/>
    <lineage>
        <taxon>Eukaryota</taxon>
        <taxon>Fungi</taxon>
        <taxon>Dikarya</taxon>
        <taxon>Ascomycota</taxon>
        <taxon>Pezizomycotina</taxon>
        <taxon>Eurotiomycetes</taxon>
        <taxon>Chaetothyriomycetidae</taxon>
        <taxon>Chaetothyriales</taxon>
        <taxon>Herpotrichiellaceae</taxon>
        <taxon>Exophiala</taxon>
    </lineage>
</organism>
<proteinExistence type="predicted"/>
<feature type="chain" id="PRO_5043029917" description="GPI anchored serine-threonine rich protein" evidence="1">
    <location>
        <begin position="17"/>
        <end position="148"/>
    </location>
</feature>
<protein>
    <recommendedName>
        <fullName evidence="4">GPI anchored serine-threonine rich protein</fullName>
    </recommendedName>
</protein>
<reference evidence="2" key="1">
    <citation type="submission" date="2023-01" db="EMBL/GenBank/DDBJ databases">
        <title>Exophiala dermititidis isolated from Cystic Fibrosis Patient.</title>
        <authorList>
            <person name="Kurbessoian T."/>
            <person name="Crocker A."/>
            <person name="Murante D."/>
            <person name="Hogan D.A."/>
            <person name="Stajich J.E."/>
        </authorList>
    </citation>
    <scope>NUCLEOTIDE SEQUENCE</scope>
    <source>
        <strain evidence="2">Ex8</strain>
    </source>
</reference>
<sequence length="148" mass="15048">MRFIFAFAVLPIIVSASVWPDSGLLARATTGNDTISCISDDDKVCGKFCIPSDYTCCPDNEGGCSSSAVCQKGENGVYGCCPKGETCQGDGGAEFIDEDGDSSSSSDTATKTGNSTSGAGPIVFRIHDHGITFAAAVAAFAAGLVVLV</sequence>
<dbReference type="Proteomes" id="UP001161757">
    <property type="component" value="Unassembled WGS sequence"/>
</dbReference>
<evidence type="ECO:0008006" key="4">
    <source>
        <dbReference type="Google" id="ProtNLM"/>
    </source>
</evidence>
<evidence type="ECO:0000313" key="3">
    <source>
        <dbReference type="Proteomes" id="UP001161757"/>
    </source>
</evidence>